<evidence type="ECO:0000313" key="2">
    <source>
        <dbReference type="EMBL" id="THU86175.1"/>
    </source>
</evidence>
<keyword evidence="3" id="KW-1185">Reference proteome</keyword>
<proteinExistence type="predicted"/>
<evidence type="ECO:0000256" key="1">
    <source>
        <dbReference type="SAM" id="MobiDB-lite"/>
    </source>
</evidence>
<feature type="region of interest" description="Disordered" evidence="1">
    <location>
        <begin position="82"/>
        <end position="113"/>
    </location>
</feature>
<accession>A0A4V4HD82</accession>
<gene>
    <name evidence="2" type="ORF">K435DRAFT_805301</name>
</gene>
<evidence type="ECO:0000313" key="3">
    <source>
        <dbReference type="Proteomes" id="UP000297245"/>
    </source>
</evidence>
<sequence>MLEINPEDRANVADSFTSLIGFAMEWSRIEEVAPLQTEVFVLYHDEQLLLWIPGSFNNPFKGFDSTLQFKGCDWIANSIGSTFSTNEDEPDNNRGDVDGDADGDADGNVDDAESGLSLSKLRTQCQQLPVPSSQILNTIRRHTYVV</sequence>
<dbReference type="EMBL" id="ML179509">
    <property type="protein sequence ID" value="THU86175.1"/>
    <property type="molecule type" value="Genomic_DNA"/>
</dbReference>
<dbReference type="AlphaFoldDB" id="A0A4V4HD82"/>
<protein>
    <submittedName>
        <fullName evidence="2">Uncharacterized protein</fullName>
    </submittedName>
</protein>
<feature type="compositionally biased region" description="Acidic residues" evidence="1">
    <location>
        <begin position="98"/>
        <end position="113"/>
    </location>
</feature>
<name>A0A4V4HD82_DENBC</name>
<reference evidence="2 3" key="1">
    <citation type="journal article" date="2019" name="Nat. Ecol. Evol.">
        <title>Megaphylogeny resolves global patterns of mushroom evolution.</title>
        <authorList>
            <person name="Varga T."/>
            <person name="Krizsan K."/>
            <person name="Foldi C."/>
            <person name="Dima B."/>
            <person name="Sanchez-Garcia M."/>
            <person name="Sanchez-Ramirez S."/>
            <person name="Szollosi G.J."/>
            <person name="Szarkandi J.G."/>
            <person name="Papp V."/>
            <person name="Albert L."/>
            <person name="Andreopoulos W."/>
            <person name="Angelini C."/>
            <person name="Antonin V."/>
            <person name="Barry K.W."/>
            <person name="Bougher N.L."/>
            <person name="Buchanan P."/>
            <person name="Buyck B."/>
            <person name="Bense V."/>
            <person name="Catcheside P."/>
            <person name="Chovatia M."/>
            <person name="Cooper J."/>
            <person name="Damon W."/>
            <person name="Desjardin D."/>
            <person name="Finy P."/>
            <person name="Geml J."/>
            <person name="Haridas S."/>
            <person name="Hughes K."/>
            <person name="Justo A."/>
            <person name="Karasinski D."/>
            <person name="Kautmanova I."/>
            <person name="Kiss B."/>
            <person name="Kocsube S."/>
            <person name="Kotiranta H."/>
            <person name="LaButti K.M."/>
            <person name="Lechner B.E."/>
            <person name="Liimatainen K."/>
            <person name="Lipzen A."/>
            <person name="Lukacs Z."/>
            <person name="Mihaltcheva S."/>
            <person name="Morgado L.N."/>
            <person name="Niskanen T."/>
            <person name="Noordeloos M.E."/>
            <person name="Ohm R.A."/>
            <person name="Ortiz-Santana B."/>
            <person name="Ovrebo C."/>
            <person name="Racz N."/>
            <person name="Riley R."/>
            <person name="Savchenko A."/>
            <person name="Shiryaev A."/>
            <person name="Soop K."/>
            <person name="Spirin V."/>
            <person name="Szebenyi C."/>
            <person name="Tomsovsky M."/>
            <person name="Tulloss R.E."/>
            <person name="Uehling J."/>
            <person name="Grigoriev I.V."/>
            <person name="Vagvolgyi C."/>
            <person name="Papp T."/>
            <person name="Martin F.M."/>
            <person name="Miettinen O."/>
            <person name="Hibbett D.S."/>
            <person name="Nagy L.G."/>
        </authorList>
    </citation>
    <scope>NUCLEOTIDE SEQUENCE [LARGE SCALE GENOMIC DNA]</scope>
    <source>
        <strain evidence="2 3">CBS 962.96</strain>
    </source>
</reference>
<dbReference type="Proteomes" id="UP000297245">
    <property type="component" value="Unassembled WGS sequence"/>
</dbReference>
<organism evidence="2 3">
    <name type="scientific">Dendrothele bispora (strain CBS 962.96)</name>
    <dbReference type="NCBI Taxonomy" id="1314807"/>
    <lineage>
        <taxon>Eukaryota</taxon>
        <taxon>Fungi</taxon>
        <taxon>Dikarya</taxon>
        <taxon>Basidiomycota</taxon>
        <taxon>Agaricomycotina</taxon>
        <taxon>Agaricomycetes</taxon>
        <taxon>Agaricomycetidae</taxon>
        <taxon>Agaricales</taxon>
        <taxon>Agaricales incertae sedis</taxon>
        <taxon>Dendrothele</taxon>
    </lineage>
</organism>